<protein>
    <recommendedName>
        <fullName evidence="2">A-kinase anchor protein 7-like phosphoesterase domain-containing protein</fullName>
    </recommendedName>
</protein>
<feature type="compositionally biased region" description="Basic and acidic residues" evidence="1">
    <location>
        <begin position="14"/>
        <end position="24"/>
    </location>
</feature>
<dbReference type="OrthoDB" id="277832at2759"/>
<dbReference type="GO" id="GO:0005829">
    <property type="term" value="C:cytosol"/>
    <property type="evidence" value="ECO:0007669"/>
    <property type="project" value="TreeGrafter"/>
</dbReference>
<evidence type="ECO:0000313" key="4">
    <source>
        <dbReference type="Proteomes" id="UP000663879"/>
    </source>
</evidence>
<reference evidence="3" key="1">
    <citation type="submission" date="2021-02" db="EMBL/GenBank/DDBJ databases">
        <authorList>
            <person name="Nowell W R."/>
        </authorList>
    </citation>
    <scope>NUCLEOTIDE SEQUENCE</scope>
    <source>
        <strain evidence="3">Ploen Becks lab</strain>
    </source>
</reference>
<dbReference type="Proteomes" id="UP000663879">
    <property type="component" value="Unassembled WGS sequence"/>
</dbReference>
<dbReference type="InterPro" id="IPR009097">
    <property type="entry name" value="Cyclic_Pdiesterase"/>
</dbReference>
<accession>A0A814H7P1</accession>
<dbReference type="GO" id="GO:0010738">
    <property type="term" value="P:regulation of protein kinase A signaling"/>
    <property type="evidence" value="ECO:0007669"/>
    <property type="project" value="TreeGrafter"/>
</dbReference>
<evidence type="ECO:0000259" key="2">
    <source>
        <dbReference type="Pfam" id="PF10469"/>
    </source>
</evidence>
<dbReference type="AlphaFoldDB" id="A0A814H7P1"/>
<sequence>MNTNKQIQGVLNEESDRKDSETVKKSTQSRISSNEQFSNQVIGDDSIFIYHFEDYSKRFEDTYKMCDVLSKKFSNLVKKKPEPNYFLCIKINNQKIIQACAGIQQEILRNNPVLEKSIVKIETLHITLLACYLQDKEEIDLFNSKLVENKRLLFENLNNKFEITFKGLSTFRNQVVYVDLIKDDHFHKLIQMQRNRLSLVRELVNHEFKELLQIKGAMLESILQVAVFTNTNTPPTKR</sequence>
<dbReference type="GO" id="GO:0034237">
    <property type="term" value="F:protein kinase A regulatory subunit binding"/>
    <property type="evidence" value="ECO:0007669"/>
    <property type="project" value="TreeGrafter"/>
</dbReference>
<dbReference type="SUPFAM" id="SSF55144">
    <property type="entry name" value="LigT-like"/>
    <property type="match status" value="1"/>
</dbReference>
<gene>
    <name evidence="3" type="ORF">OXX778_LOCUS16665</name>
</gene>
<evidence type="ECO:0000313" key="3">
    <source>
        <dbReference type="EMBL" id="CAF1006269.1"/>
    </source>
</evidence>
<comment type="caution">
    <text evidence="3">The sequence shown here is derived from an EMBL/GenBank/DDBJ whole genome shotgun (WGS) entry which is preliminary data.</text>
</comment>
<dbReference type="PANTHER" id="PTHR15934">
    <property type="entry name" value="RNA 2',3'-CYCLIC PHOSPHODIESTERASE"/>
    <property type="match status" value="1"/>
</dbReference>
<name>A0A814H7P1_9BILA</name>
<feature type="domain" description="A-kinase anchor protein 7-like phosphoesterase" evidence="2">
    <location>
        <begin position="83"/>
        <end position="195"/>
    </location>
</feature>
<dbReference type="PANTHER" id="PTHR15934:SF2">
    <property type="entry name" value="A-KINASE ANCHOR PROTEIN 7-LIKE PHOSPHOESTERASE DOMAIN-CONTAINING PROTEIN"/>
    <property type="match status" value="1"/>
</dbReference>
<organism evidence="3 4">
    <name type="scientific">Brachionus calyciflorus</name>
    <dbReference type="NCBI Taxonomy" id="104777"/>
    <lineage>
        <taxon>Eukaryota</taxon>
        <taxon>Metazoa</taxon>
        <taxon>Spiralia</taxon>
        <taxon>Gnathifera</taxon>
        <taxon>Rotifera</taxon>
        <taxon>Eurotatoria</taxon>
        <taxon>Monogononta</taxon>
        <taxon>Pseudotrocha</taxon>
        <taxon>Ploima</taxon>
        <taxon>Brachionidae</taxon>
        <taxon>Brachionus</taxon>
    </lineage>
</organism>
<dbReference type="InterPro" id="IPR052641">
    <property type="entry name" value="AKAP7_isoform_gamma"/>
</dbReference>
<keyword evidence="4" id="KW-1185">Reference proteome</keyword>
<feature type="region of interest" description="Disordered" evidence="1">
    <location>
        <begin position="1"/>
        <end position="31"/>
    </location>
</feature>
<dbReference type="Gene3D" id="3.90.1140.10">
    <property type="entry name" value="Cyclic phosphodiesterase"/>
    <property type="match status" value="1"/>
</dbReference>
<dbReference type="EMBL" id="CAJNOC010004009">
    <property type="protein sequence ID" value="CAF1006269.1"/>
    <property type="molecule type" value="Genomic_DNA"/>
</dbReference>
<evidence type="ECO:0000256" key="1">
    <source>
        <dbReference type="SAM" id="MobiDB-lite"/>
    </source>
</evidence>
<dbReference type="InterPro" id="IPR019510">
    <property type="entry name" value="AKAP7-like_phosphoesterase"/>
</dbReference>
<proteinExistence type="predicted"/>
<dbReference type="Pfam" id="PF10469">
    <property type="entry name" value="AKAP7_NLS"/>
    <property type="match status" value="1"/>
</dbReference>